<dbReference type="AlphaFoldDB" id="J9GH46"/>
<name>J9GH46_9ZZZZ</name>
<sequence length="194" mass="22243">MKTKNELRKQIRLLKQQYKDDLQPMSVPVLTALEGHPAFQKAQTVLLYYSLPDEVYTHAFVEKWRSAKQMLLPVVAGNELELRLYTGKDSLQTGAYGIEEPTGTRYTDYAHIDFVAVPGVAFDREGNRLGRGKGYYDRLLPQLPHAYKAGICFPFQLTEEIPTDFYDIRMDTIITSDENKLSHPHHPLPACDRE</sequence>
<organism evidence="4">
    <name type="scientific">gut metagenome</name>
    <dbReference type="NCBI Taxonomy" id="749906"/>
    <lineage>
        <taxon>unclassified sequences</taxon>
        <taxon>metagenomes</taxon>
        <taxon>organismal metagenomes</taxon>
    </lineage>
</organism>
<dbReference type="GO" id="GO:0005524">
    <property type="term" value="F:ATP binding"/>
    <property type="evidence" value="ECO:0007669"/>
    <property type="project" value="UniProtKB-KW"/>
</dbReference>
<dbReference type="EMBL" id="AMCI01001062">
    <property type="protein sequence ID" value="EJX06777.1"/>
    <property type="molecule type" value="Genomic_DNA"/>
</dbReference>
<evidence type="ECO:0000256" key="3">
    <source>
        <dbReference type="ARBA" id="ARBA00022840"/>
    </source>
</evidence>
<comment type="similarity">
    <text evidence="1">Belongs to the 5-formyltetrahydrofolate cyclo-ligase family.</text>
</comment>
<dbReference type="GO" id="GO:0009396">
    <property type="term" value="P:folic acid-containing compound biosynthetic process"/>
    <property type="evidence" value="ECO:0007669"/>
    <property type="project" value="TreeGrafter"/>
</dbReference>
<dbReference type="InterPro" id="IPR037171">
    <property type="entry name" value="NagB/RpiA_transferase-like"/>
</dbReference>
<proteinExistence type="inferred from homology"/>
<dbReference type="InterPro" id="IPR024185">
    <property type="entry name" value="FTHF_cligase-like_sf"/>
</dbReference>
<dbReference type="PANTHER" id="PTHR23407:SF1">
    <property type="entry name" value="5-FORMYLTETRAHYDROFOLATE CYCLO-LIGASE"/>
    <property type="match status" value="1"/>
</dbReference>
<protein>
    <submittedName>
        <fullName evidence="4">5-formyltetrahydrofolate cyclo-ligase</fullName>
        <ecNumber evidence="4">6.3.3.2</ecNumber>
    </submittedName>
</protein>
<evidence type="ECO:0000256" key="2">
    <source>
        <dbReference type="ARBA" id="ARBA00022741"/>
    </source>
</evidence>
<comment type="caution">
    <text evidence="4">The sequence shown here is derived from an EMBL/GenBank/DDBJ whole genome shotgun (WGS) entry which is preliminary data.</text>
</comment>
<keyword evidence="4" id="KW-0436">Ligase</keyword>
<dbReference type="PIRSF" id="PIRSF006806">
    <property type="entry name" value="FTHF_cligase"/>
    <property type="match status" value="1"/>
</dbReference>
<keyword evidence="3" id="KW-0067">ATP-binding</keyword>
<gene>
    <name evidence="4" type="ORF">EVA_05110</name>
</gene>
<dbReference type="Gene3D" id="3.40.50.10420">
    <property type="entry name" value="NagB/RpiA/CoA transferase-like"/>
    <property type="match status" value="1"/>
</dbReference>
<reference evidence="4" key="1">
    <citation type="journal article" date="2012" name="PLoS ONE">
        <title>Gene sets for utilization of primary and secondary nutrition supplies in the distal gut of endangered iberian lynx.</title>
        <authorList>
            <person name="Alcaide M."/>
            <person name="Messina E."/>
            <person name="Richter M."/>
            <person name="Bargiela R."/>
            <person name="Peplies J."/>
            <person name="Huws S.A."/>
            <person name="Newbold C.J."/>
            <person name="Golyshin P.N."/>
            <person name="Simon M.A."/>
            <person name="Lopez G."/>
            <person name="Yakimov M.M."/>
            <person name="Ferrer M."/>
        </authorList>
    </citation>
    <scope>NUCLEOTIDE SEQUENCE</scope>
</reference>
<dbReference type="Pfam" id="PF01812">
    <property type="entry name" value="5-FTHF_cyc-lig"/>
    <property type="match status" value="1"/>
</dbReference>
<dbReference type="PANTHER" id="PTHR23407">
    <property type="entry name" value="ATPASE INHIBITOR/5-FORMYLTETRAHYDROFOLATE CYCLO-LIGASE"/>
    <property type="match status" value="1"/>
</dbReference>
<dbReference type="NCBIfam" id="TIGR02727">
    <property type="entry name" value="MTHFS_bact"/>
    <property type="match status" value="1"/>
</dbReference>
<dbReference type="SUPFAM" id="SSF100950">
    <property type="entry name" value="NagB/RpiA/CoA transferase-like"/>
    <property type="match status" value="1"/>
</dbReference>
<accession>J9GH46</accession>
<evidence type="ECO:0000256" key="1">
    <source>
        <dbReference type="ARBA" id="ARBA00010638"/>
    </source>
</evidence>
<evidence type="ECO:0000313" key="4">
    <source>
        <dbReference type="EMBL" id="EJX06777.1"/>
    </source>
</evidence>
<dbReference type="EC" id="6.3.3.2" evidence="4"/>
<keyword evidence="2" id="KW-0547">Nucleotide-binding</keyword>
<dbReference type="InterPro" id="IPR002698">
    <property type="entry name" value="FTHF_cligase"/>
</dbReference>
<dbReference type="GO" id="GO:0035999">
    <property type="term" value="P:tetrahydrofolate interconversion"/>
    <property type="evidence" value="ECO:0007669"/>
    <property type="project" value="TreeGrafter"/>
</dbReference>
<dbReference type="GO" id="GO:0030272">
    <property type="term" value="F:5-formyltetrahydrofolate cyclo-ligase activity"/>
    <property type="evidence" value="ECO:0007669"/>
    <property type="project" value="UniProtKB-EC"/>
</dbReference>